<dbReference type="RefSeq" id="WP_168875964.1">
    <property type="nucleotide sequence ID" value="NZ_JABAIM010000001.1"/>
</dbReference>
<evidence type="ECO:0000256" key="3">
    <source>
        <dbReference type="ARBA" id="ARBA00023163"/>
    </source>
</evidence>
<dbReference type="Gene3D" id="1.10.357.10">
    <property type="entry name" value="Tetracycline Repressor, domain 2"/>
    <property type="match status" value="1"/>
</dbReference>
<evidence type="ECO:0000256" key="2">
    <source>
        <dbReference type="ARBA" id="ARBA00023125"/>
    </source>
</evidence>
<evidence type="ECO:0000256" key="4">
    <source>
        <dbReference type="PROSITE-ProRule" id="PRU00335"/>
    </source>
</evidence>
<name>A0A847SEG8_9NEIS</name>
<comment type="caution">
    <text evidence="6">The sequence shown here is derived from an EMBL/GenBank/DDBJ whole genome shotgun (WGS) entry which is preliminary data.</text>
</comment>
<evidence type="ECO:0000259" key="5">
    <source>
        <dbReference type="PROSITE" id="PS50977"/>
    </source>
</evidence>
<organism evidence="6 7">
    <name type="scientific">Leeia aquatica</name>
    <dbReference type="NCBI Taxonomy" id="2725557"/>
    <lineage>
        <taxon>Bacteria</taxon>
        <taxon>Pseudomonadati</taxon>
        <taxon>Pseudomonadota</taxon>
        <taxon>Betaproteobacteria</taxon>
        <taxon>Neisseriales</taxon>
        <taxon>Leeiaceae</taxon>
        <taxon>Leeia</taxon>
    </lineage>
</organism>
<keyword evidence="3" id="KW-0804">Transcription</keyword>
<sequence>MSDKTPRRTVTKAQDAQQRILEAVDALFYQEGARAVSVDEVASRAGVNKMAVYRQFANKDELLLRYLQRMDEVFWAYFAAAEAAHPGQPRLQIRQFFVDLAGRAAKPGFRGCPFVNIASEFTDPQHPARKMVADSKARLLARLHQLCQQAQLPPARADALALLIEGAYAASQTYTPQHPVVQAMVETAERMLEG</sequence>
<gene>
    <name evidence="6" type="ORF">HF682_04135</name>
</gene>
<evidence type="ECO:0000313" key="6">
    <source>
        <dbReference type="EMBL" id="NLR74342.1"/>
    </source>
</evidence>
<keyword evidence="1" id="KW-0805">Transcription regulation</keyword>
<dbReference type="PROSITE" id="PS50977">
    <property type="entry name" value="HTH_TETR_2"/>
    <property type="match status" value="1"/>
</dbReference>
<evidence type="ECO:0000313" key="7">
    <source>
        <dbReference type="Proteomes" id="UP000587991"/>
    </source>
</evidence>
<keyword evidence="7" id="KW-1185">Reference proteome</keyword>
<evidence type="ECO:0000256" key="1">
    <source>
        <dbReference type="ARBA" id="ARBA00023015"/>
    </source>
</evidence>
<dbReference type="Pfam" id="PF21993">
    <property type="entry name" value="TetR_C_13_2"/>
    <property type="match status" value="1"/>
</dbReference>
<dbReference type="EMBL" id="JABAIM010000001">
    <property type="protein sequence ID" value="NLR74342.1"/>
    <property type="molecule type" value="Genomic_DNA"/>
</dbReference>
<dbReference type="InterPro" id="IPR054156">
    <property type="entry name" value="YxaF_TetR_C"/>
</dbReference>
<proteinExistence type="predicted"/>
<dbReference type="PANTHER" id="PTHR47506:SF1">
    <property type="entry name" value="HTH-TYPE TRANSCRIPTIONAL REGULATOR YJDC"/>
    <property type="match status" value="1"/>
</dbReference>
<keyword evidence="2 4" id="KW-0238">DNA-binding</keyword>
<dbReference type="PRINTS" id="PR00455">
    <property type="entry name" value="HTHTETR"/>
</dbReference>
<dbReference type="InterPro" id="IPR036271">
    <property type="entry name" value="Tet_transcr_reg_TetR-rel_C_sf"/>
</dbReference>
<accession>A0A847SEG8</accession>
<protein>
    <submittedName>
        <fullName evidence="6">TetR/AcrR family transcriptional regulator</fullName>
    </submittedName>
</protein>
<dbReference type="PANTHER" id="PTHR47506">
    <property type="entry name" value="TRANSCRIPTIONAL REGULATORY PROTEIN"/>
    <property type="match status" value="1"/>
</dbReference>
<dbReference type="SUPFAM" id="SSF46689">
    <property type="entry name" value="Homeodomain-like"/>
    <property type="match status" value="1"/>
</dbReference>
<dbReference type="AlphaFoldDB" id="A0A847SEG8"/>
<feature type="domain" description="HTH tetR-type" evidence="5">
    <location>
        <begin position="14"/>
        <end position="74"/>
    </location>
</feature>
<dbReference type="Pfam" id="PF00440">
    <property type="entry name" value="TetR_N"/>
    <property type="match status" value="1"/>
</dbReference>
<reference evidence="6 7" key="1">
    <citation type="submission" date="2020-04" db="EMBL/GenBank/DDBJ databases">
        <title>Draft genome of Leeia sp. IMCC25680.</title>
        <authorList>
            <person name="Song J."/>
            <person name="Cho J.-C."/>
        </authorList>
    </citation>
    <scope>NUCLEOTIDE SEQUENCE [LARGE SCALE GENOMIC DNA]</scope>
    <source>
        <strain evidence="6 7">IMCC25680</strain>
    </source>
</reference>
<dbReference type="GO" id="GO:0003677">
    <property type="term" value="F:DNA binding"/>
    <property type="evidence" value="ECO:0007669"/>
    <property type="project" value="UniProtKB-UniRule"/>
</dbReference>
<dbReference type="InterPro" id="IPR009057">
    <property type="entry name" value="Homeodomain-like_sf"/>
</dbReference>
<feature type="DNA-binding region" description="H-T-H motif" evidence="4">
    <location>
        <begin position="37"/>
        <end position="56"/>
    </location>
</feature>
<dbReference type="InterPro" id="IPR001647">
    <property type="entry name" value="HTH_TetR"/>
</dbReference>
<dbReference type="Proteomes" id="UP000587991">
    <property type="component" value="Unassembled WGS sequence"/>
</dbReference>
<dbReference type="SUPFAM" id="SSF48498">
    <property type="entry name" value="Tetracyclin repressor-like, C-terminal domain"/>
    <property type="match status" value="1"/>
</dbReference>